<feature type="domain" description="HTH cro/C1-type" evidence="2">
    <location>
        <begin position="7"/>
        <end position="61"/>
    </location>
</feature>
<dbReference type="RefSeq" id="WP_184312710.1">
    <property type="nucleotide sequence ID" value="NZ_JACHEN010000034.1"/>
</dbReference>
<protein>
    <submittedName>
        <fullName evidence="3">Transcriptional regulator with XRE-family HTH domain</fullName>
    </submittedName>
</protein>
<dbReference type="GO" id="GO:0003677">
    <property type="term" value="F:DNA binding"/>
    <property type="evidence" value="ECO:0007669"/>
    <property type="project" value="UniProtKB-KW"/>
</dbReference>
<accession>A0A841L533</accession>
<dbReference type="PROSITE" id="PS50943">
    <property type="entry name" value="HTH_CROC1"/>
    <property type="match status" value="1"/>
</dbReference>
<evidence type="ECO:0000259" key="2">
    <source>
        <dbReference type="PROSITE" id="PS50943"/>
    </source>
</evidence>
<gene>
    <name evidence="3" type="ORF">HNQ80_004362</name>
</gene>
<dbReference type="SMART" id="SM00530">
    <property type="entry name" value="HTH_XRE"/>
    <property type="match status" value="1"/>
</dbReference>
<dbReference type="Proteomes" id="UP000579281">
    <property type="component" value="Unassembled WGS sequence"/>
</dbReference>
<dbReference type="CDD" id="cd00093">
    <property type="entry name" value="HTH_XRE"/>
    <property type="match status" value="1"/>
</dbReference>
<dbReference type="PANTHER" id="PTHR46558">
    <property type="entry name" value="TRACRIPTIONAL REGULATORY PROTEIN-RELATED-RELATED"/>
    <property type="match status" value="1"/>
</dbReference>
<keyword evidence="4" id="KW-1185">Reference proteome</keyword>
<dbReference type="SUPFAM" id="SSF47413">
    <property type="entry name" value="lambda repressor-like DNA-binding domains"/>
    <property type="match status" value="1"/>
</dbReference>
<keyword evidence="1" id="KW-0238">DNA-binding</keyword>
<dbReference type="InterPro" id="IPR010982">
    <property type="entry name" value="Lambda_DNA-bd_dom_sf"/>
</dbReference>
<name>A0A841L533_9FIRM</name>
<organism evidence="3 4">
    <name type="scientific">Anaerosolibacter carboniphilus</name>
    <dbReference type="NCBI Taxonomy" id="1417629"/>
    <lineage>
        <taxon>Bacteria</taxon>
        <taxon>Bacillati</taxon>
        <taxon>Bacillota</taxon>
        <taxon>Clostridia</taxon>
        <taxon>Peptostreptococcales</taxon>
        <taxon>Thermotaleaceae</taxon>
        <taxon>Anaerosolibacter</taxon>
    </lineage>
</organism>
<sequence>MNFGERLKLLRDEKDLTQQDLADYLGVGRPTIAGYETKGKQPDHEKLIKLANYFNVSVDFLLGQADIRNSADHIKYAVKDDKELAEFWDAMKERESLQILFKQAKNLDDKDIKQMIRIIKAIEDEESNE</sequence>
<dbReference type="AlphaFoldDB" id="A0A841L533"/>
<dbReference type="PANTHER" id="PTHR46558:SF14">
    <property type="entry name" value="HTH-TYPE TRANSCRIPTIONAL REGULATOR ANSR"/>
    <property type="match status" value="1"/>
</dbReference>
<evidence type="ECO:0000313" key="3">
    <source>
        <dbReference type="EMBL" id="MBB6218222.1"/>
    </source>
</evidence>
<dbReference type="Gene3D" id="1.10.260.40">
    <property type="entry name" value="lambda repressor-like DNA-binding domains"/>
    <property type="match status" value="1"/>
</dbReference>
<reference evidence="3 4" key="1">
    <citation type="submission" date="2020-08" db="EMBL/GenBank/DDBJ databases">
        <title>Genomic Encyclopedia of Type Strains, Phase IV (KMG-IV): sequencing the most valuable type-strain genomes for metagenomic binning, comparative biology and taxonomic classification.</title>
        <authorList>
            <person name="Goeker M."/>
        </authorList>
    </citation>
    <scope>NUCLEOTIDE SEQUENCE [LARGE SCALE GENOMIC DNA]</scope>
    <source>
        <strain evidence="3 4">DSM 103526</strain>
    </source>
</reference>
<dbReference type="InterPro" id="IPR001387">
    <property type="entry name" value="Cro/C1-type_HTH"/>
</dbReference>
<evidence type="ECO:0000313" key="4">
    <source>
        <dbReference type="Proteomes" id="UP000579281"/>
    </source>
</evidence>
<evidence type="ECO:0000256" key="1">
    <source>
        <dbReference type="ARBA" id="ARBA00023125"/>
    </source>
</evidence>
<proteinExistence type="predicted"/>
<dbReference type="Pfam" id="PF01381">
    <property type="entry name" value="HTH_3"/>
    <property type="match status" value="1"/>
</dbReference>
<dbReference type="EMBL" id="JACHEN010000034">
    <property type="protein sequence ID" value="MBB6218222.1"/>
    <property type="molecule type" value="Genomic_DNA"/>
</dbReference>
<comment type="caution">
    <text evidence="3">The sequence shown here is derived from an EMBL/GenBank/DDBJ whole genome shotgun (WGS) entry which is preliminary data.</text>
</comment>